<evidence type="ECO:0000313" key="1">
    <source>
        <dbReference type="EMBL" id="MFC4296756.1"/>
    </source>
</evidence>
<proteinExistence type="predicted"/>
<dbReference type="Proteomes" id="UP001595756">
    <property type="component" value="Unassembled WGS sequence"/>
</dbReference>
<protein>
    <submittedName>
        <fullName evidence="1">Uncharacterized protein</fullName>
    </submittedName>
</protein>
<evidence type="ECO:0000313" key="2">
    <source>
        <dbReference type="Proteomes" id="UP001595756"/>
    </source>
</evidence>
<sequence>MLASLLALVDKRFMRRSAAMLAQRKSETAQQCDKLCEAEVMRRWDRTEPIHQFLMPGHDDASKFPQQQLFISCCCINDPSSTLSGFLADSQSVKSSRLISS</sequence>
<reference evidence="2" key="1">
    <citation type="journal article" date="2019" name="Int. J. Syst. Evol. Microbiol.">
        <title>The Global Catalogue of Microorganisms (GCM) 10K type strain sequencing project: providing services to taxonomists for standard genome sequencing and annotation.</title>
        <authorList>
            <consortium name="The Broad Institute Genomics Platform"/>
            <consortium name="The Broad Institute Genome Sequencing Center for Infectious Disease"/>
            <person name="Wu L."/>
            <person name="Ma J."/>
        </authorList>
    </citation>
    <scope>NUCLEOTIDE SEQUENCE [LARGE SCALE GENOMIC DNA]</scope>
    <source>
        <strain evidence="2">CGMCC 1.19029</strain>
    </source>
</reference>
<keyword evidence="2" id="KW-1185">Reference proteome</keyword>
<organism evidence="1 2">
    <name type="scientific">Castellaniella hirudinis</name>
    <dbReference type="NCBI Taxonomy" id="1144617"/>
    <lineage>
        <taxon>Bacteria</taxon>
        <taxon>Pseudomonadati</taxon>
        <taxon>Pseudomonadota</taxon>
        <taxon>Betaproteobacteria</taxon>
        <taxon>Burkholderiales</taxon>
        <taxon>Alcaligenaceae</taxon>
        <taxon>Castellaniella</taxon>
    </lineage>
</organism>
<gene>
    <name evidence="1" type="ORF">ACFO0J_01720</name>
</gene>
<dbReference type="EMBL" id="JBHSDY010000001">
    <property type="protein sequence ID" value="MFC4296756.1"/>
    <property type="molecule type" value="Genomic_DNA"/>
</dbReference>
<dbReference type="RefSeq" id="WP_376811429.1">
    <property type="nucleotide sequence ID" value="NZ_JBHSDY010000001.1"/>
</dbReference>
<name>A0ABV8RWK5_9BURK</name>
<comment type="caution">
    <text evidence="1">The sequence shown here is derived from an EMBL/GenBank/DDBJ whole genome shotgun (WGS) entry which is preliminary data.</text>
</comment>
<accession>A0ABV8RWK5</accession>